<proteinExistence type="predicted"/>
<protein>
    <submittedName>
        <fullName evidence="1">Uncharacterized protein</fullName>
    </submittedName>
</protein>
<keyword evidence="2" id="KW-1185">Reference proteome</keyword>
<sequence>MTEKTQTYGEKQGGNHGIPKWMKELKKDHGCLTGTELLPWEDHPSHADGKYYSEPYELSKKDIEELDKFCEKYNLTYIIRADFSEWYPGHTLWIEIKQKEADSDEEE</sequence>
<accession>A0A133VMM4</accession>
<reference evidence="1 2" key="1">
    <citation type="journal article" date="2016" name="Sci. Rep.">
        <title>Metabolic traits of an uncultured archaeal lineage -MSBL1- from brine pools of the Red Sea.</title>
        <authorList>
            <person name="Mwirichia R."/>
            <person name="Alam I."/>
            <person name="Rashid M."/>
            <person name="Vinu M."/>
            <person name="Ba-Alawi W."/>
            <person name="Anthony Kamau A."/>
            <person name="Kamanda Ngugi D."/>
            <person name="Goker M."/>
            <person name="Klenk H.P."/>
            <person name="Bajic V."/>
            <person name="Stingl U."/>
        </authorList>
    </citation>
    <scope>NUCLEOTIDE SEQUENCE [LARGE SCALE GENOMIC DNA]</scope>
    <source>
        <strain evidence="1">SCGC-AAA382A20</strain>
    </source>
</reference>
<dbReference type="EMBL" id="LHYE01000002">
    <property type="protein sequence ID" value="KXB07704.1"/>
    <property type="molecule type" value="Genomic_DNA"/>
</dbReference>
<evidence type="ECO:0000313" key="2">
    <source>
        <dbReference type="Proteomes" id="UP000070263"/>
    </source>
</evidence>
<name>A0A133VMM4_9EURY</name>
<comment type="caution">
    <text evidence="1">The sequence shown here is derived from an EMBL/GenBank/DDBJ whole genome shotgun (WGS) entry which is preliminary data.</text>
</comment>
<dbReference type="AlphaFoldDB" id="A0A133VMM4"/>
<dbReference type="Proteomes" id="UP000070263">
    <property type="component" value="Unassembled WGS sequence"/>
</dbReference>
<gene>
    <name evidence="1" type="ORF">AKJ51_00315</name>
</gene>
<evidence type="ECO:0000313" key="1">
    <source>
        <dbReference type="EMBL" id="KXB07704.1"/>
    </source>
</evidence>
<organism evidence="1 2">
    <name type="scientific">candidate division MSBL1 archaeon SCGC-AAA382A20</name>
    <dbReference type="NCBI Taxonomy" id="1698280"/>
    <lineage>
        <taxon>Archaea</taxon>
        <taxon>Methanobacteriati</taxon>
        <taxon>Methanobacteriota</taxon>
        <taxon>candidate division MSBL1</taxon>
    </lineage>
</organism>